<accession>A0A0F9DJR0</accession>
<dbReference type="AlphaFoldDB" id="A0A0F9DJR0"/>
<sequence length="456" mass="51119">PLTGRSGVQVTLDLMGQMDTAFRTLDPKSFLSARYSVPVRAGVSQLTGKDFFGAPIDTVGPGGIFSRTAQLAQDLFAPIGPGQAGLELLRSNIEEAEGLIQPGEARLGTTGLGVQATGVNLRAETTPQLLDRIRFEVMREKGIEGRYEDIKAADAPLANEIDDEVEARIGQELELRRETAKLRGQITPEGQFFEEQEISRTQQQEEQLSDDANLDSGLWSGDVWREKFRDRQRNFFNRREGLKQAFKIEFEEKEAPSGSVNAAIDAYFDVNVDDYPDPRNPGQTDWDAFFNAQDAALAPLSSSDKRRVMKFIRKSDTPTVTEFRKAEDVVDRFFKTPKYKGLSLQQGEEVDKVLYDMAPALQTRFEAETGEKLSRRDAVRHLAAIIRDKKAREFLLEHFGGGVEVGLRRIGAGGGLRRITDVRRETDEIRNEKRDQILIDNERSWPGSTTICWSGN</sequence>
<gene>
    <name evidence="1" type="ORF">LCGC14_2268980</name>
</gene>
<proteinExistence type="predicted"/>
<comment type="caution">
    <text evidence="1">The sequence shown here is derived from an EMBL/GenBank/DDBJ whole genome shotgun (WGS) entry which is preliminary data.</text>
</comment>
<feature type="non-terminal residue" evidence="1">
    <location>
        <position position="1"/>
    </location>
</feature>
<evidence type="ECO:0000313" key="1">
    <source>
        <dbReference type="EMBL" id="KKL54081.1"/>
    </source>
</evidence>
<organism evidence="1">
    <name type="scientific">marine sediment metagenome</name>
    <dbReference type="NCBI Taxonomy" id="412755"/>
    <lineage>
        <taxon>unclassified sequences</taxon>
        <taxon>metagenomes</taxon>
        <taxon>ecological metagenomes</taxon>
    </lineage>
</organism>
<dbReference type="EMBL" id="LAZR01031328">
    <property type="protein sequence ID" value="KKL54081.1"/>
    <property type="molecule type" value="Genomic_DNA"/>
</dbReference>
<name>A0A0F9DJR0_9ZZZZ</name>
<reference evidence="1" key="1">
    <citation type="journal article" date="2015" name="Nature">
        <title>Complex archaea that bridge the gap between prokaryotes and eukaryotes.</title>
        <authorList>
            <person name="Spang A."/>
            <person name="Saw J.H."/>
            <person name="Jorgensen S.L."/>
            <person name="Zaremba-Niedzwiedzka K."/>
            <person name="Martijn J."/>
            <person name="Lind A.E."/>
            <person name="van Eijk R."/>
            <person name="Schleper C."/>
            <person name="Guy L."/>
            <person name="Ettema T.J."/>
        </authorList>
    </citation>
    <scope>NUCLEOTIDE SEQUENCE</scope>
</reference>
<protein>
    <submittedName>
        <fullName evidence="1">Uncharacterized protein</fullName>
    </submittedName>
</protein>